<evidence type="ECO:0000313" key="2">
    <source>
        <dbReference type="Proteomes" id="UP000002276"/>
    </source>
</evidence>
<dbReference type="AlphaFoldDB" id="A0A7I6GX82"/>
<organism evidence="1">
    <name type="scientific">Borrelia garinii subsp. bavariensis (strain ATCC BAA-2496 / DSM 23469 / PBi)</name>
    <name type="common">Borreliella bavariensis</name>
    <dbReference type="NCBI Taxonomy" id="290434"/>
    <lineage>
        <taxon>Bacteria</taxon>
        <taxon>Pseudomonadati</taxon>
        <taxon>Spirochaetota</taxon>
        <taxon>Spirochaetia</taxon>
        <taxon>Spirochaetales</taxon>
        <taxon>Borreliaceae</taxon>
        <taxon>Borreliella</taxon>
    </lineage>
</organism>
<reference evidence="1" key="1">
    <citation type="journal article" date="2004" name="Nucleic Acids Res.">
        <title>Comparative analysis of the Borrelia garinii genome.</title>
        <authorList>
            <person name="Glockner G."/>
            <person name="Lehmann R."/>
            <person name="Romualdi A."/>
            <person name="Pradella S."/>
            <person name="Schulte-Spechtel U."/>
            <person name="Schilhabel M."/>
            <person name="Wilske B."/>
            <person name="Suhnel J."/>
            <person name="Platzer M."/>
        </authorList>
    </citation>
    <scope>NUCLEOTIDE SEQUENCE [LARGE SCALE GENOMIC DNA]</scope>
    <source>
        <strain>ATCC BAA-2496 / DSM 23469 / PBi</strain>
        <strain evidence="1">PBi</strain>
        <plasmid>4</plasmid>
    </source>
</reference>
<accession>A0A7I6GX82</accession>
<geneLocation type="plasmid" evidence="2">
    <name>4</name>
</geneLocation>
<sequence length="32" mass="3784">MLLSCVRALNNKRADKKFNDYKEIKTKIVTRS</sequence>
<reference evidence="1" key="2">
    <citation type="submission" date="2004-09" db="EMBL/GenBank/DDBJ databases">
        <authorList>
            <person name="Gloeckner G."/>
            <person name="Schilhabel M."/>
            <person name="Lehmann R."/>
            <person name="Platzer M."/>
        </authorList>
    </citation>
    <scope>NUCLEOTIDE SEQUENCE</scope>
    <source>
        <strain evidence="1">PBi</strain>
    </source>
</reference>
<evidence type="ECO:0000313" key="1">
    <source>
        <dbReference type="EMBL" id="AAU85883.1"/>
    </source>
</evidence>
<protein>
    <submittedName>
        <fullName evidence="1">Uncharacterized protein</fullName>
    </submittedName>
</protein>
<dbReference type="EMBL" id="AY722918">
    <property type="protein sequence ID" value="AAU85883.1"/>
    <property type="molecule type" value="Genomic_DNA"/>
</dbReference>
<name>A0A7I6GX82_BORGP</name>
<proteinExistence type="predicted"/>
<gene>
    <name evidence="1" type="ordered locus">BGP033</name>
</gene>